<evidence type="ECO:0000259" key="3">
    <source>
        <dbReference type="Pfam" id="PF19051"/>
    </source>
</evidence>
<evidence type="ECO:0000256" key="1">
    <source>
        <dbReference type="SAM" id="SignalP"/>
    </source>
</evidence>
<dbReference type="Gene3D" id="3.30.360.10">
    <property type="entry name" value="Dihydrodipicolinate Reductase, domain 2"/>
    <property type="match status" value="1"/>
</dbReference>
<feature type="signal peptide" evidence="1">
    <location>
        <begin position="1"/>
        <end position="25"/>
    </location>
</feature>
<dbReference type="PANTHER" id="PTHR43818:SF5">
    <property type="entry name" value="OXIDOREDUCTASE FAMILY PROTEIN"/>
    <property type="match status" value="1"/>
</dbReference>
<dbReference type="InterPro" id="IPR050463">
    <property type="entry name" value="Gfo/Idh/MocA_oxidrdct_glycsds"/>
</dbReference>
<evidence type="ECO:0000313" key="4">
    <source>
        <dbReference type="EMBL" id="MDM4014372.1"/>
    </source>
</evidence>
<comment type="caution">
    <text evidence="4">The sequence shown here is derived from an EMBL/GenBank/DDBJ whole genome shotgun (WGS) entry which is preliminary data.</text>
</comment>
<dbReference type="InterPro" id="IPR000683">
    <property type="entry name" value="Gfo/Idh/MocA-like_OxRdtase_N"/>
</dbReference>
<keyword evidence="5" id="KW-1185">Reference proteome</keyword>
<dbReference type="RefSeq" id="WP_149497364.1">
    <property type="nucleotide sequence ID" value="NZ_JASZZN010000002.1"/>
</dbReference>
<gene>
    <name evidence="4" type="ORF">QTN89_02940</name>
</gene>
<dbReference type="Gene3D" id="3.40.50.720">
    <property type="entry name" value="NAD(P)-binding Rossmann-like Domain"/>
    <property type="match status" value="1"/>
</dbReference>
<name>A0ABT7PD11_9BACT</name>
<dbReference type="EMBL" id="JASZZN010000002">
    <property type="protein sequence ID" value="MDM4014372.1"/>
    <property type="molecule type" value="Genomic_DNA"/>
</dbReference>
<protein>
    <submittedName>
        <fullName evidence="4">Gfo/Idh/MocA family oxidoreductase</fullName>
    </submittedName>
</protein>
<dbReference type="SUPFAM" id="SSF55347">
    <property type="entry name" value="Glyceraldehyde-3-phosphate dehydrogenase-like, C-terminal domain"/>
    <property type="match status" value="1"/>
</dbReference>
<feature type="domain" description="Gfo/Idh/MocA-like oxidoreductase bacterial type C-terminal" evidence="3">
    <location>
        <begin position="187"/>
        <end position="427"/>
    </location>
</feature>
<sequence>MPNRRQFTAGTITSAASLAATNAIAAPNERVRLGFVGVANRGTQLLDAFLPHKDCEIVAVCDVDSIALDKAVAKLDGRPKAYKDFRQVIDRDDIDAVVIATPDHWHAIQTISACDAGKDVYCEKPLSVTVHEGRAMIKAARRNRQIVQVGTHRRSSKLYRELAPQIRDGMIGKVCVSRAFRTSNMYPNGIGKRMPSKPPQTLDWDMWLGPRPEREYQDNIAPYKFRWWQSYSSQMGNWGVHYLDAIRWCTGDEAPKSVCAMGGNFAIDDDRTIPDTLQVTFEFESGRLAIFGQYETSGNRAIQQGEIELRGTDGTCYVSEREYEVVPESGGQFAARGPRMKPVKKSVPGGNALLTEDHARNFLDCIKSRDLPNADIEIGHRSTTMSLIANISHAVGRRLEWDAKAERFVNDDEANELLHYEYRSPWKLG</sequence>
<reference evidence="4 5" key="1">
    <citation type="submission" date="2023-06" db="EMBL/GenBank/DDBJ databases">
        <title>Roseiconus lacunae JC819 isolated from Gulf of Mannar region, Tamil Nadu.</title>
        <authorList>
            <person name="Pk S."/>
            <person name="Ch S."/>
            <person name="Ch V.R."/>
        </authorList>
    </citation>
    <scope>NUCLEOTIDE SEQUENCE [LARGE SCALE GENOMIC DNA]</scope>
    <source>
        <strain evidence="4 5">JC819</strain>
    </source>
</reference>
<dbReference type="Pfam" id="PF19051">
    <property type="entry name" value="GFO_IDH_MocA_C2"/>
    <property type="match status" value="1"/>
</dbReference>
<dbReference type="Proteomes" id="UP001239462">
    <property type="component" value="Unassembled WGS sequence"/>
</dbReference>
<keyword evidence="1" id="KW-0732">Signal</keyword>
<dbReference type="InterPro" id="IPR036291">
    <property type="entry name" value="NAD(P)-bd_dom_sf"/>
</dbReference>
<dbReference type="PANTHER" id="PTHR43818">
    <property type="entry name" value="BCDNA.GH03377"/>
    <property type="match status" value="1"/>
</dbReference>
<feature type="domain" description="Gfo/Idh/MocA-like oxidoreductase N-terminal" evidence="2">
    <location>
        <begin position="32"/>
        <end position="150"/>
    </location>
</feature>
<organism evidence="4 5">
    <name type="scientific">Roseiconus lacunae</name>
    <dbReference type="NCBI Taxonomy" id="2605694"/>
    <lineage>
        <taxon>Bacteria</taxon>
        <taxon>Pseudomonadati</taxon>
        <taxon>Planctomycetota</taxon>
        <taxon>Planctomycetia</taxon>
        <taxon>Pirellulales</taxon>
        <taxon>Pirellulaceae</taxon>
        <taxon>Roseiconus</taxon>
    </lineage>
</organism>
<proteinExistence type="predicted"/>
<dbReference type="SUPFAM" id="SSF51735">
    <property type="entry name" value="NAD(P)-binding Rossmann-fold domains"/>
    <property type="match status" value="1"/>
</dbReference>
<dbReference type="Pfam" id="PF01408">
    <property type="entry name" value="GFO_IDH_MocA"/>
    <property type="match status" value="1"/>
</dbReference>
<feature type="chain" id="PRO_5046665627" evidence="1">
    <location>
        <begin position="26"/>
        <end position="429"/>
    </location>
</feature>
<dbReference type="InterPro" id="IPR043906">
    <property type="entry name" value="Gfo/Idh/MocA_OxRdtase_bact_C"/>
</dbReference>
<evidence type="ECO:0000259" key="2">
    <source>
        <dbReference type="Pfam" id="PF01408"/>
    </source>
</evidence>
<accession>A0ABT7PD11</accession>
<evidence type="ECO:0000313" key="5">
    <source>
        <dbReference type="Proteomes" id="UP001239462"/>
    </source>
</evidence>